<protein>
    <recommendedName>
        <fullName evidence="3">Lipoprotein</fullName>
    </recommendedName>
</protein>
<keyword evidence="1" id="KW-0732">Signal</keyword>
<dbReference type="AlphaFoldDB" id="A0A484HFM9"/>
<name>A0A484HFM9_9BACT</name>
<reference evidence="2" key="1">
    <citation type="submission" date="2019-01" db="EMBL/GenBank/DDBJ databases">
        <authorList>
            <consortium name="Genoscope - CEA"/>
            <person name="William W."/>
        </authorList>
    </citation>
    <scope>NUCLEOTIDE SEQUENCE</scope>
    <source>
        <strain evidence="2">CR-1</strain>
    </source>
</reference>
<evidence type="ECO:0008006" key="3">
    <source>
        <dbReference type="Google" id="ProtNLM"/>
    </source>
</evidence>
<proteinExistence type="predicted"/>
<evidence type="ECO:0000313" key="2">
    <source>
        <dbReference type="EMBL" id="VEN73250.1"/>
    </source>
</evidence>
<feature type="signal peptide" evidence="1">
    <location>
        <begin position="1"/>
        <end position="24"/>
    </location>
</feature>
<gene>
    <name evidence="2" type="ORF">EPICR_140011</name>
</gene>
<dbReference type="EMBL" id="CAACVI010000006">
    <property type="protein sequence ID" value="VEN73250.1"/>
    <property type="molecule type" value="Genomic_DNA"/>
</dbReference>
<evidence type="ECO:0000256" key="1">
    <source>
        <dbReference type="SAM" id="SignalP"/>
    </source>
</evidence>
<organism evidence="2">
    <name type="scientific">uncultured Desulfobacteraceae bacterium</name>
    <dbReference type="NCBI Taxonomy" id="218296"/>
    <lineage>
        <taxon>Bacteria</taxon>
        <taxon>Pseudomonadati</taxon>
        <taxon>Thermodesulfobacteriota</taxon>
        <taxon>Desulfobacteria</taxon>
        <taxon>Desulfobacterales</taxon>
        <taxon>Desulfobacteraceae</taxon>
        <taxon>environmental samples</taxon>
    </lineage>
</organism>
<sequence>MRIKRSLKHAALFFMAAALLSGCAALKFGKFPSYFDENTYQRLTFAKADILFLYASFGESVLDMDEIRSARVSLARLYEYEKGKGKANAATARQVELIRQAFEDHLQNRMGKVKWDDFDVDDFSENIGQYFDIAIETERSKNKKWKK</sequence>
<accession>A0A484HFM9</accession>
<feature type="chain" id="PRO_5019806974" description="Lipoprotein" evidence="1">
    <location>
        <begin position="25"/>
        <end position="147"/>
    </location>
</feature>
<dbReference type="PROSITE" id="PS51257">
    <property type="entry name" value="PROKAR_LIPOPROTEIN"/>
    <property type="match status" value="1"/>
</dbReference>